<keyword evidence="2" id="KW-0472">Membrane</keyword>
<feature type="compositionally biased region" description="Basic residues" evidence="1">
    <location>
        <begin position="19"/>
        <end position="28"/>
    </location>
</feature>
<proteinExistence type="predicted"/>
<keyword evidence="2" id="KW-0812">Transmembrane</keyword>
<evidence type="ECO:0008006" key="5">
    <source>
        <dbReference type="Google" id="ProtNLM"/>
    </source>
</evidence>
<feature type="transmembrane region" description="Helical" evidence="2">
    <location>
        <begin position="77"/>
        <end position="97"/>
    </location>
</feature>
<feature type="compositionally biased region" description="Polar residues" evidence="1">
    <location>
        <begin position="1"/>
        <end position="11"/>
    </location>
</feature>
<accession>A0A1F5S6B3</accession>
<organism evidence="3 4">
    <name type="scientific">Candidatus Falkowbacteria bacterium RIFCSPHIGHO2_02_FULL_42_9</name>
    <dbReference type="NCBI Taxonomy" id="1797986"/>
    <lineage>
        <taxon>Bacteria</taxon>
        <taxon>Candidatus Falkowiibacteriota</taxon>
    </lineage>
</organism>
<dbReference type="InterPro" id="IPR018247">
    <property type="entry name" value="EF_Hand_1_Ca_BS"/>
</dbReference>
<dbReference type="EMBL" id="MFFT01000059">
    <property type="protein sequence ID" value="OGF22234.1"/>
    <property type="molecule type" value="Genomic_DNA"/>
</dbReference>
<dbReference type="PROSITE" id="PS00018">
    <property type="entry name" value="EF_HAND_1"/>
    <property type="match status" value="1"/>
</dbReference>
<evidence type="ECO:0000313" key="3">
    <source>
        <dbReference type="EMBL" id="OGF22234.1"/>
    </source>
</evidence>
<evidence type="ECO:0000256" key="1">
    <source>
        <dbReference type="SAM" id="MobiDB-lite"/>
    </source>
</evidence>
<dbReference type="Proteomes" id="UP000176877">
    <property type="component" value="Unassembled WGS sequence"/>
</dbReference>
<feature type="region of interest" description="Disordered" evidence="1">
    <location>
        <begin position="1"/>
        <end position="30"/>
    </location>
</feature>
<reference evidence="3 4" key="1">
    <citation type="journal article" date="2016" name="Nat. Commun.">
        <title>Thousands of microbial genomes shed light on interconnected biogeochemical processes in an aquifer system.</title>
        <authorList>
            <person name="Anantharaman K."/>
            <person name="Brown C.T."/>
            <person name="Hug L.A."/>
            <person name="Sharon I."/>
            <person name="Castelle C.J."/>
            <person name="Probst A.J."/>
            <person name="Thomas B.C."/>
            <person name="Singh A."/>
            <person name="Wilkins M.J."/>
            <person name="Karaoz U."/>
            <person name="Brodie E.L."/>
            <person name="Williams K.H."/>
            <person name="Hubbard S.S."/>
            <person name="Banfield J.F."/>
        </authorList>
    </citation>
    <scope>NUCLEOTIDE SEQUENCE [LARGE SCALE GENOMIC DNA]</scope>
</reference>
<evidence type="ECO:0000313" key="4">
    <source>
        <dbReference type="Proteomes" id="UP000176877"/>
    </source>
</evidence>
<comment type="caution">
    <text evidence="3">The sequence shown here is derived from an EMBL/GenBank/DDBJ whole genome shotgun (WGS) entry which is preliminary data.</text>
</comment>
<keyword evidence="2" id="KW-1133">Transmembrane helix</keyword>
<protein>
    <recommendedName>
        <fullName evidence="5">Baseplate protein J-like domain-containing protein</fullName>
    </recommendedName>
</protein>
<sequence length="441" mass="49104">MPETNFLTSIQEQEDLPKPKKKMPRKTAKNFTKADKSIFKAKDNLNIRSVMPKSKLKVEESSPNVKKGEAKNIYRKFAFSFIALTIVLVAAVLYFGLAKVTLVIIPTQEKITDSLSLGIVDKDNNQDMSQGEIQGVVRQVPVEQARTFTSSGKEVLGEEVSGKVTIINNYLKNQPLVATTRLLSQDNKLFRLKNTVNVPAGGQVEVAVYADEPSASMAIGPSQFTIPGLWAGIQDKIYAQSQEPMKYSEKIKYTIKQSDIDNAVSELKNGLLANAKKEIAYAYAEYDQSILQVDNNSINQEVQGKVGEEREKFTIKMKTLVTVVAFKDNDVFRQAEQKLSVSLADDREILELSRPDMSYSFGEVDLKQGTASVNVNFAAKVTLKNSAGIIKKNNLAGLNLEQVNVYLKSLPEVAGYEIKFFPSFIKKMPNLVDRIEIVIKK</sequence>
<gene>
    <name evidence="3" type="ORF">A3D45_00745</name>
</gene>
<dbReference type="AlphaFoldDB" id="A0A1F5S6B3"/>
<evidence type="ECO:0000256" key="2">
    <source>
        <dbReference type="SAM" id="Phobius"/>
    </source>
</evidence>
<name>A0A1F5S6B3_9BACT</name>